<evidence type="ECO:0000313" key="2">
    <source>
        <dbReference type="EMBL" id="KEF39234.1"/>
    </source>
</evidence>
<proteinExistence type="predicted"/>
<dbReference type="PATRIC" id="fig|1348973.3.peg.1587"/>
<comment type="caution">
    <text evidence="2">The sequence shown here is derived from an EMBL/GenBank/DDBJ whole genome shotgun (WGS) entry which is preliminary data.</text>
</comment>
<evidence type="ECO:0000313" key="3">
    <source>
        <dbReference type="Proteomes" id="UP000027936"/>
    </source>
</evidence>
<dbReference type="Proteomes" id="UP000027936">
    <property type="component" value="Unassembled WGS sequence"/>
</dbReference>
<dbReference type="EMBL" id="JJRY01000004">
    <property type="protein sequence ID" value="KEF39234.1"/>
    <property type="molecule type" value="Genomic_DNA"/>
</dbReference>
<accession>A0A072NNJ6</accession>
<dbReference type="AlphaFoldDB" id="A0A072NNJ6"/>
<name>A0A072NNJ6_SCHAZ</name>
<keyword evidence="1" id="KW-0175">Coiled coil</keyword>
<dbReference type="OrthoDB" id="2679415at2"/>
<feature type="coiled-coil region" evidence="1">
    <location>
        <begin position="7"/>
        <end position="34"/>
    </location>
</feature>
<evidence type="ECO:0000256" key="1">
    <source>
        <dbReference type="SAM" id="Coils"/>
    </source>
</evidence>
<dbReference type="RefSeq" id="WP_035194712.1">
    <property type="nucleotide sequence ID" value="NZ_JJRY01000004.1"/>
</dbReference>
<organism evidence="2 3">
    <name type="scientific">Schinkia azotoformans MEV2011</name>
    <dbReference type="NCBI Taxonomy" id="1348973"/>
    <lineage>
        <taxon>Bacteria</taxon>
        <taxon>Bacillati</taxon>
        <taxon>Bacillota</taxon>
        <taxon>Bacilli</taxon>
        <taxon>Bacillales</taxon>
        <taxon>Bacillaceae</taxon>
        <taxon>Calidifontibacillus/Schinkia group</taxon>
        <taxon>Schinkia</taxon>
    </lineage>
</organism>
<reference evidence="2 3" key="1">
    <citation type="submission" date="2014-04" db="EMBL/GenBank/DDBJ databases">
        <title>Draft genome sequence of Bacillus azotoformans MEV2011, a (co-) denitrifying strain unable to grow in the presence of oxygen.</title>
        <authorList>
            <person name="Nielsen M."/>
            <person name="Schreiber L."/>
            <person name="Finster K."/>
            <person name="Schramm A."/>
        </authorList>
    </citation>
    <scope>NUCLEOTIDE SEQUENCE [LARGE SCALE GENOMIC DNA]</scope>
    <source>
        <strain evidence="2 3">MEV2011</strain>
    </source>
</reference>
<gene>
    <name evidence="2" type="ORF">M670_01625</name>
</gene>
<sequence>MNTEQMFKELMNEIKGMKEDIKGIKEDNQSIKSQLEENTQLTKAIHHRQEESDAKLENLSMDMHLMRGELSSLKEGQERQDKILESLALRSLEQETELRELKRIK</sequence>
<protein>
    <submittedName>
        <fullName evidence="2">Uncharacterized protein</fullName>
    </submittedName>
</protein>